<reference evidence="6" key="1">
    <citation type="journal article" date="2021" name="PeerJ">
        <title>Extensive microbial diversity within the chicken gut microbiome revealed by metagenomics and culture.</title>
        <authorList>
            <person name="Gilroy R."/>
            <person name="Ravi A."/>
            <person name="Getino M."/>
            <person name="Pursley I."/>
            <person name="Horton D.L."/>
            <person name="Alikhan N.F."/>
            <person name="Baker D."/>
            <person name="Gharbi K."/>
            <person name="Hall N."/>
            <person name="Watson M."/>
            <person name="Adriaenssens E.M."/>
            <person name="Foster-Nyarko E."/>
            <person name="Jarju S."/>
            <person name="Secka A."/>
            <person name="Antonio M."/>
            <person name="Oren A."/>
            <person name="Chaudhuri R.R."/>
            <person name="La Ragione R."/>
            <person name="Hildebrand F."/>
            <person name="Pallen M.J."/>
        </authorList>
    </citation>
    <scope>NUCLEOTIDE SEQUENCE</scope>
    <source>
        <strain evidence="6">CHK192-8294</strain>
    </source>
</reference>
<evidence type="ECO:0000256" key="5">
    <source>
        <dbReference type="SAM" id="Phobius"/>
    </source>
</evidence>
<keyword evidence="2 5" id="KW-0812">Transmembrane</keyword>
<accession>A0A9D2MN79</accession>
<protein>
    <submittedName>
        <fullName evidence="6">Phage holin family protein</fullName>
    </submittedName>
</protein>
<dbReference type="Pfam" id="PF05105">
    <property type="entry name" value="Phage_holin_4_1"/>
    <property type="match status" value="1"/>
</dbReference>
<evidence type="ECO:0000256" key="1">
    <source>
        <dbReference type="ARBA" id="ARBA00004141"/>
    </source>
</evidence>
<dbReference type="NCBIfam" id="TIGR01593">
    <property type="entry name" value="holin_tox_secr"/>
    <property type="match status" value="1"/>
</dbReference>
<comment type="caution">
    <text evidence="6">The sequence shown here is derived from an EMBL/GenBank/DDBJ whole genome shotgun (WGS) entry which is preliminary data.</text>
</comment>
<sequence length="156" mass="16293">MEHINSFKAAVAALCAALTALWGWFGWVVVAWIGFMLIDYATGSAAALRAGEWSSKTARDGIWHKLGSVAAVIVAAVLDTVIGHLLGNVPGVELPFTYTVLLCPLVVVWYILTEAGSIIENAGALGAPIPAWLTKMVASLGSSVDQAGDKLGGQDE</sequence>
<name>A0A9D2MN79_9FIRM</name>
<dbReference type="EMBL" id="DWXO01000072">
    <property type="protein sequence ID" value="HJB80806.1"/>
    <property type="molecule type" value="Genomic_DNA"/>
</dbReference>
<dbReference type="Proteomes" id="UP000823921">
    <property type="component" value="Unassembled WGS sequence"/>
</dbReference>
<dbReference type="AlphaFoldDB" id="A0A9D2MN79"/>
<dbReference type="GO" id="GO:0016020">
    <property type="term" value="C:membrane"/>
    <property type="evidence" value="ECO:0007669"/>
    <property type="project" value="UniProtKB-SubCell"/>
</dbReference>
<evidence type="ECO:0000256" key="2">
    <source>
        <dbReference type="ARBA" id="ARBA00022692"/>
    </source>
</evidence>
<evidence type="ECO:0000256" key="4">
    <source>
        <dbReference type="ARBA" id="ARBA00023136"/>
    </source>
</evidence>
<evidence type="ECO:0000313" key="6">
    <source>
        <dbReference type="EMBL" id="HJB80806.1"/>
    </source>
</evidence>
<gene>
    <name evidence="6" type="ORF">H9712_07455</name>
</gene>
<feature type="transmembrane region" description="Helical" evidence="5">
    <location>
        <begin position="7"/>
        <end position="25"/>
    </location>
</feature>
<reference evidence="6" key="2">
    <citation type="submission" date="2021-04" db="EMBL/GenBank/DDBJ databases">
        <authorList>
            <person name="Gilroy R."/>
        </authorList>
    </citation>
    <scope>NUCLEOTIDE SEQUENCE</scope>
    <source>
        <strain evidence="6">CHK192-8294</strain>
    </source>
</reference>
<feature type="transmembrane region" description="Helical" evidence="5">
    <location>
        <begin position="62"/>
        <end position="82"/>
    </location>
</feature>
<keyword evidence="4 5" id="KW-0472">Membrane</keyword>
<keyword evidence="3 5" id="KW-1133">Transmembrane helix</keyword>
<feature type="transmembrane region" description="Helical" evidence="5">
    <location>
        <begin position="94"/>
        <end position="112"/>
    </location>
</feature>
<evidence type="ECO:0000256" key="3">
    <source>
        <dbReference type="ARBA" id="ARBA00022989"/>
    </source>
</evidence>
<comment type="subcellular location">
    <subcellularLocation>
        <location evidence="1">Membrane</location>
        <topology evidence="1">Multi-pass membrane protein</topology>
    </subcellularLocation>
</comment>
<proteinExistence type="predicted"/>
<organism evidence="6 7">
    <name type="scientific">Candidatus Flavonifractor intestinigallinarum</name>
    <dbReference type="NCBI Taxonomy" id="2838586"/>
    <lineage>
        <taxon>Bacteria</taxon>
        <taxon>Bacillati</taxon>
        <taxon>Bacillota</taxon>
        <taxon>Clostridia</taxon>
        <taxon>Eubacteriales</taxon>
        <taxon>Oscillospiraceae</taxon>
        <taxon>Flavonifractor</taxon>
    </lineage>
</organism>
<evidence type="ECO:0000313" key="7">
    <source>
        <dbReference type="Proteomes" id="UP000823921"/>
    </source>
</evidence>
<dbReference type="InterPro" id="IPR006480">
    <property type="entry name" value="Phage_holin_4_1"/>
</dbReference>